<reference evidence="2" key="1">
    <citation type="journal article" date="2023" name="G3 (Bethesda)">
        <title>Genome assembly and association tests identify interacting loci associated with vigor, precocity, and sex in interspecific pistachio rootstocks.</title>
        <authorList>
            <person name="Palmer W."/>
            <person name="Jacygrad E."/>
            <person name="Sagayaradj S."/>
            <person name="Cavanaugh K."/>
            <person name="Han R."/>
            <person name="Bertier L."/>
            <person name="Beede B."/>
            <person name="Kafkas S."/>
            <person name="Golino D."/>
            <person name="Preece J."/>
            <person name="Michelmore R."/>
        </authorList>
    </citation>
    <scope>NUCLEOTIDE SEQUENCE [LARGE SCALE GENOMIC DNA]</scope>
</reference>
<name>A0ACC1BVS0_9ROSI</name>
<dbReference type="EMBL" id="CM047899">
    <property type="protein sequence ID" value="KAJ0103066.1"/>
    <property type="molecule type" value="Genomic_DNA"/>
</dbReference>
<comment type="caution">
    <text evidence="1">The sequence shown here is derived from an EMBL/GenBank/DDBJ whole genome shotgun (WGS) entry which is preliminary data.</text>
</comment>
<organism evidence="1 2">
    <name type="scientific">Pistacia atlantica</name>
    <dbReference type="NCBI Taxonomy" id="434234"/>
    <lineage>
        <taxon>Eukaryota</taxon>
        <taxon>Viridiplantae</taxon>
        <taxon>Streptophyta</taxon>
        <taxon>Embryophyta</taxon>
        <taxon>Tracheophyta</taxon>
        <taxon>Spermatophyta</taxon>
        <taxon>Magnoliopsida</taxon>
        <taxon>eudicotyledons</taxon>
        <taxon>Gunneridae</taxon>
        <taxon>Pentapetalae</taxon>
        <taxon>rosids</taxon>
        <taxon>malvids</taxon>
        <taxon>Sapindales</taxon>
        <taxon>Anacardiaceae</taxon>
        <taxon>Pistacia</taxon>
    </lineage>
</organism>
<proteinExistence type="predicted"/>
<evidence type="ECO:0000313" key="1">
    <source>
        <dbReference type="EMBL" id="KAJ0103066.1"/>
    </source>
</evidence>
<sequence length="141" mass="16447">MLADGRCLFRAIAHGANMKSGEEVLDENRQRELADELRAQVVDELLKRRKETEWFVEGDFDAYIKQIQQPNVWGGEPELLMASHVLKKLISVFMMDQRSGNLVNIANYGEEYRKDKENAINVLFHWYGHYDLLETSPDERC</sequence>
<keyword evidence="2" id="KW-1185">Reference proteome</keyword>
<gene>
    <name evidence="1" type="ORF">Patl1_05950</name>
</gene>
<evidence type="ECO:0000313" key="2">
    <source>
        <dbReference type="Proteomes" id="UP001164250"/>
    </source>
</evidence>
<dbReference type="Proteomes" id="UP001164250">
    <property type="component" value="Chromosome 3"/>
</dbReference>
<protein>
    <submittedName>
        <fullName evidence="1">Uncharacterized protein</fullName>
    </submittedName>
</protein>
<accession>A0ACC1BVS0</accession>